<accession>A0A5C5G0C9</accession>
<feature type="compositionally biased region" description="Basic and acidic residues" evidence="1">
    <location>
        <begin position="1"/>
        <end position="12"/>
    </location>
</feature>
<evidence type="ECO:0000313" key="2">
    <source>
        <dbReference type="EMBL" id="TNY22547.1"/>
    </source>
</evidence>
<feature type="region of interest" description="Disordered" evidence="1">
    <location>
        <begin position="66"/>
        <end position="86"/>
    </location>
</feature>
<gene>
    <name evidence="2" type="ORF">DMC30DRAFT_414968</name>
</gene>
<dbReference type="OrthoDB" id="10642585at2759"/>
<dbReference type="AlphaFoldDB" id="A0A5C5G0C9"/>
<sequence length="214" mass="21757">MLQLKTVHDARRTRALPSSTRLHAHGPLAARRDNGTTSTAAGGGCGLTARLVGVGSPRDTVQVRARPPKVLPSGPAAATKASTTPGDAQVMAPRAAGGPATKVVVEVVAALAQEGEQEATASGETAKPAAFVDAPRRRPCRTQSHDFELVFPAGPGFDAAEAPSLRSPADEDDWEFLSLEQGEDVSRRNSTGAADGTSAVHAATSAAAPLAVAA</sequence>
<evidence type="ECO:0000256" key="1">
    <source>
        <dbReference type="SAM" id="MobiDB-lite"/>
    </source>
</evidence>
<name>A0A5C5G0C9_9BASI</name>
<dbReference type="Proteomes" id="UP000311382">
    <property type="component" value="Unassembled WGS sequence"/>
</dbReference>
<keyword evidence="3" id="KW-1185">Reference proteome</keyword>
<proteinExistence type="predicted"/>
<evidence type="ECO:0000313" key="3">
    <source>
        <dbReference type="Proteomes" id="UP000311382"/>
    </source>
</evidence>
<feature type="region of interest" description="Disordered" evidence="1">
    <location>
        <begin position="181"/>
        <end position="206"/>
    </location>
</feature>
<feature type="compositionally biased region" description="Low complexity" evidence="1">
    <location>
        <begin position="197"/>
        <end position="206"/>
    </location>
</feature>
<feature type="region of interest" description="Disordered" evidence="1">
    <location>
        <begin position="1"/>
        <end position="42"/>
    </location>
</feature>
<protein>
    <submittedName>
        <fullName evidence="2">Uncharacterized protein</fullName>
    </submittedName>
</protein>
<reference evidence="2 3" key="1">
    <citation type="submission" date="2019-03" db="EMBL/GenBank/DDBJ databases">
        <title>Rhodosporidium diobovatum UCD-FST 08-225 genome sequencing, assembly, and annotation.</title>
        <authorList>
            <person name="Fakankun I.U."/>
            <person name="Fristensky B."/>
            <person name="Levin D.B."/>
        </authorList>
    </citation>
    <scope>NUCLEOTIDE SEQUENCE [LARGE SCALE GENOMIC DNA]</scope>
    <source>
        <strain evidence="2 3">UCD-FST 08-225</strain>
    </source>
</reference>
<organism evidence="2 3">
    <name type="scientific">Rhodotorula diobovata</name>
    <dbReference type="NCBI Taxonomy" id="5288"/>
    <lineage>
        <taxon>Eukaryota</taxon>
        <taxon>Fungi</taxon>
        <taxon>Dikarya</taxon>
        <taxon>Basidiomycota</taxon>
        <taxon>Pucciniomycotina</taxon>
        <taxon>Microbotryomycetes</taxon>
        <taxon>Sporidiobolales</taxon>
        <taxon>Sporidiobolaceae</taxon>
        <taxon>Rhodotorula</taxon>
    </lineage>
</organism>
<comment type="caution">
    <text evidence="2">The sequence shown here is derived from an EMBL/GenBank/DDBJ whole genome shotgun (WGS) entry which is preliminary data.</text>
</comment>
<dbReference type="EMBL" id="SOZI01000023">
    <property type="protein sequence ID" value="TNY22547.1"/>
    <property type="molecule type" value="Genomic_DNA"/>
</dbReference>